<evidence type="ECO:0000256" key="4">
    <source>
        <dbReference type="ARBA" id="ARBA00022692"/>
    </source>
</evidence>
<keyword evidence="5 7" id="KW-1133">Transmembrane helix</keyword>
<gene>
    <name evidence="8" type="ORF">FGL98_20105</name>
</gene>
<feature type="transmembrane region" description="Helical" evidence="7">
    <location>
        <begin position="6"/>
        <end position="23"/>
    </location>
</feature>
<dbReference type="RefSeq" id="WP_146319829.1">
    <property type="nucleotide sequence ID" value="NZ_VCQV01000036.1"/>
</dbReference>
<comment type="similarity">
    <text evidence="2">Belongs to the UPF0410 family.</text>
</comment>
<keyword evidence="9" id="KW-1185">Reference proteome</keyword>
<dbReference type="OrthoDB" id="5197368at2"/>
<evidence type="ECO:0000313" key="8">
    <source>
        <dbReference type="EMBL" id="TWP33745.1"/>
    </source>
</evidence>
<name>A0A563DU16_9MICO</name>
<dbReference type="GO" id="GO:0005886">
    <property type="term" value="C:plasma membrane"/>
    <property type="evidence" value="ECO:0007669"/>
    <property type="project" value="UniProtKB-SubCell"/>
</dbReference>
<proteinExistence type="inferred from homology"/>
<dbReference type="PANTHER" id="PTHR33884:SF3">
    <property type="entry name" value="UPF0410 PROTEIN YMGE"/>
    <property type="match status" value="1"/>
</dbReference>
<dbReference type="PANTHER" id="PTHR33884">
    <property type="entry name" value="UPF0410 PROTEIN YMGE"/>
    <property type="match status" value="1"/>
</dbReference>
<dbReference type="Proteomes" id="UP000320244">
    <property type="component" value="Unassembled WGS sequence"/>
</dbReference>
<evidence type="ECO:0000256" key="5">
    <source>
        <dbReference type="ARBA" id="ARBA00022989"/>
    </source>
</evidence>
<accession>A0A563DU16</accession>
<evidence type="ECO:0000256" key="7">
    <source>
        <dbReference type="SAM" id="Phobius"/>
    </source>
</evidence>
<evidence type="ECO:0000256" key="1">
    <source>
        <dbReference type="ARBA" id="ARBA00004651"/>
    </source>
</evidence>
<keyword evidence="6 7" id="KW-0472">Membrane</keyword>
<dbReference type="InterPro" id="IPR007341">
    <property type="entry name" value="Transgly_assoc"/>
</dbReference>
<feature type="transmembrane region" description="Helical" evidence="7">
    <location>
        <begin position="35"/>
        <end position="54"/>
    </location>
</feature>
<protein>
    <submittedName>
        <fullName evidence="8">GlsB/YeaQ/YmgE family stress response membrane protein</fullName>
    </submittedName>
</protein>
<evidence type="ECO:0000256" key="2">
    <source>
        <dbReference type="ARBA" id="ARBA00011006"/>
    </source>
</evidence>
<evidence type="ECO:0000256" key="6">
    <source>
        <dbReference type="ARBA" id="ARBA00023136"/>
    </source>
</evidence>
<dbReference type="AlphaFoldDB" id="A0A563DU16"/>
<organism evidence="8 9">
    <name type="scientific">Leekyejoonella antrihumi</name>
    <dbReference type="NCBI Taxonomy" id="1660198"/>
    <lineage>
        <taxon>Bacteria</taxon>
        <taxon>Bacillati</taxon>
        <taxon>Actinomycetota</taxon>
        <taxon>Actinomycetes</taxon>
        <taxon>Micrococcales</taxon>
        <taxon>Dermacoccaceae</taxon>
        <taxon>Leekyejoonella</taxon>
    </lineage>
</organism>
<evidence type="ECO:0000313" key="9">
    <source>
        <dbReference type="Proteomes" id="UP000320244"/>
    </source>
</evidence>
<comment type="caution">
    <text evidence="8">The sequence shown here is derived from an EMBL/GenBank/DDBJ whole genome shotgun (WGS) entry which is preliminary data.</text>
</comment>
<keyword evidence="3" id="KW-1003">Cell membrane</keyword>
<evidence type="ECO:0000256" key="3">
    <source>
        <dbReference type="ARBA" id="ARBA00022475"/>
    </source>
</evidence>
<keyword evidence="4 7" id="KW-0812">Transmembrane</keyword>
<reference evidence="8 9" key="2">
    <citation type="submission" date="2019-08" db="EMBL/GenBank/DDBJ databases">
        <title>Jejuicoccus antrihumi gen. nov., sp. nov., a new member of the family Dermacoccaceae isolated from a cave.</title>
        <authorList>
            <person name="Schumann P."/>
            <person name="Kim I.S."/>
        </authorList>
    </citation>
    <scope>NUCLEOTIDE SEQUENCE [LARGE SCALE GENOMIC DNA]</scope>
    <source>
        <strain evidence="8 9">C5-26</strain>
    </source>
</reference>
<comment type="subcellular location">
    <subcellularLocation>
        <location evidence="1">Cell membrane</location>
        <topology evidence="1">Multi-pass membrane protein</topology>
    </subcellularLocation>
</comment>
<sequence length="90" mass="9232">MIGSIIGAIIGGLIIGVLARLVLPGKQNISMLMTIGIGIVSSFVASLIVGAIGYRNAHGIAWIPLIVGVIVAAVLITLYCNHAGRKSIAR</sequence>
<reference evidence="8 9" key="1">
    <citation type="submission" date="2019-05" db="EMBL/GenBank/DDBJ databases">
        <authorList>
            <person name="Lee S.D."/>
        </authorList>
    </citation>
    <scope>NUCLEOTIDE SEQUENCE [LARGE SCALE GENOMIC DNA]</scope>
    <source>
        <strain evidence="8 9">C5-26</strain>
    </source>
</reference>
<feature type="transmembrane region" description="Helical" evidence="7">
    <location>
        <begin position="60"/>
        <end position="80"/>
    </location>
</feature>
<dbReference type="EMBL" id="VCQV01000036">
    <property type="protein sequence ID" value="TWP33745.1"/>
    <property type="molecule type" value="Genomic_DNA"/>
</dbReference>